<dbReference type="InterPro" id="IPR003533">
    <property type="entry name" value="Doublecortin_dom"/>
</dbReference>
<dbReference type="Gene3D" id="3.10.20.230">
    <property type="entry name" value="Doublecortin domain"/>
    <property type="match status" value="1"/>
</dbReference>
<organism evidence="3 6">
    <name type="scientific">Aphanomyces astaci</name>
    <name type="common">Crayfish plague agent</name>
    <dbReference type="NCBI Taxonomy" id="112090"/>
    <lineage>
        <taxon>Eukaryota</taxon>
        <taxon>Sar</taxon>
        <taxon>Stramenopiles</taxon>
        <taxon>Oomycota</taxon>
        <taxon>Saprolegniomycetes</taxon>
        <taxon>Saprolegniales</taxon>
        <taxon>Verrucalvaceae</taxon>
        <taxon>Aphanomyces</taxon>
    </lineage>
</organism>
<feature type="domain" description="Doublecortin" evidence="2">
    <location>
        <begin position="51"/>
        <end position="136"/>
    </location>
</feature>
<keyword evidence="1" id="KW-0472">Membrane</keyword>
<dbReference type="SUPFAM" id="SSF89837">
    <property type="entry name" value="Doublecortin (DC)"/>
    <property type="match status" value="1"/>
</dbReference>
<dbReference type="EMBL" id="QUTH01002314">
    <property type="protein sequence ID" value="RHZ26665.1"/>
    <property type="molecule type" value="Genomic_DNA"/>
</dbReference>
<evidence type="ECO:0000256" key="1">
    <source>
        <dbReference type="SAM" id="Phobius"/>
    </source>
</evidence>
<dbReference type="GO" id="GO:0035556">
    <property type="term" value="P:intracellular signal transduction"/>
    <property type="evidence" value="ECO:0007669"/>
    <property type="project" value="InterPro"/>
</dbReference>
<dbReference type="Proteomes" id="UP000285712">
    <property type="component" value="Unassembled WGS sequence"/>
</dbReference>
<dbReference type="VEuPathDB" id="FungiDB:H257_08998"/>
<dbReference type="AlphaFoldDB" id="A0A3R7B3X6"/>
<proteinExistence type="predicted"/>
<evidence type="ECO:0000313" key="3">
    <source>
        <dbReference type="EMBL" id="RHY96981.1"/>
    </source>
</evidence>
<sequence length="179" mass="19576">MLQCNLDTSLEFGRRQNGDSNRGMLYKSSSMPTTVLLAITFAVLGIVVSGMSVVFFPNGRDSLTAPTRVSNTEGIAVQVGPNQAKTVQALVAYLSTVAALSYHGDRVFTLTGDTVMSFDQLVEHKHLYVTVPGEAFVAPLDGKSVFTRAFWGFYSCYEKWGNHACFLNNNFTESGDLRV</sequence>
<dbReference type="PROSITE" id="PS50309">
    <property type="entry name" value="DC"/>
    <property type="match status" value="1"/>
</dbReference>
<keyword evidence="1" id="KW-0812">Transmembrane</keyword>
<dbReference type="EMBL" id="QUTG01002267">
    <property type="protein sequence ID" value="RHY96981.1"/>
    <property type="molecule type" value="Genomic_DNA"/>
</dbReference>
<comment type="caution">
    <text evidence="3">The sequence shown here is derived from an EMBL/GenBank/DDBJ whole genome shotgun (WGS) entry which is preliminary data.</text>
</comment>
<evidence type="ECO:0000313" key="4">
    <source>
        <dbReference type="EMBL" id="RHZ26665.1"/>
    </source>
</evidence>
<evidence type="ECO:0000313" key="5">
    <source>
        <dbReference type="Proteomes" id="UP000285430"/>
    </source>
</evidence>
<evidence type="ECO:0000259" key="2">
    <source>
        <dbReference type="PROSITE" id="PS50309"/>
    </source>
</evidence>
<keyword evidence="1" id="KW-1133">Transmembrane helix</keyword>
<protein>
    <recommendedName>
        <fullName evidence="2">Doublecortin domain-containing protein</fullName>
    </recommendedName>
</protein>
<dbReference type="InterPro" id="IPR036572">
    <property type="entry name" value="Doublecortin_dom_sf"/>
</dbReference>
<reference evidence="5 6" key="1">
    <citation type="submission" date="2018-08" db="EMBL/GenBank/DDBJ databases">
        <title>Aphanomyces genome sequencing and annotation.</title>
        <authorList>
            <person name="Minardi D."/>
            <person name="Oidtmann B."/>
            <person name="Van Der Giezen M."/>
            <person name="Studholme D.J."/>
        </authorList>
    </citation>
    <scope>NUCLEOTIDE SEQUENCE [LARGE SCALE GENOMIC DNA]</scope>
    <source>
        <strain evidence="4 5">Da</strain>
        <strain evidence="3 6">Sv</strain>
    </source>
</reference>
<evidence type="ECO:0000313" key="6">
    <source>
        <dbReference type="Proteomes" id="UP000285712"/>
    </source>
</evidence>
<dbReference type="Proteomes" id="UP000285430">
    <property type="component" value="Unassembled WGS sequence"/>
</dbReference>
<accession>A0A3R7B3X6</accession>
<name>A0A3R7B3X6_APHAT</name>
<gene>
    <name evidence="3" type="ORF">DYB35_006615</name>
    <name evidence="4" type="ORF">DYB37_006714</name>
</gene>
<feature type="transmembrane region" description="Helical" evidence="1">
    <location>
        <begin position="35"/>
        <end position="56"/>
    </location>
</feature>